<dbReference type="PANTHER" id="PTHR14136:SF17">
    <property type="entry name" value="BTB_POZ DOMAIN-CONTAINING PROTEIN KCTD9"/>
    <property type="match status" value="1"/>
</dbReference>
<dbReference type="Gene3D" id="2.160.20.80">
    <property type="entry name" value="E3 ubiquitin-protein ligase SopA"/>
    <property type="match status" value="1"/>
</dbReference>
<dbReference type="EMBL" id="RCZD01000015">
    <property type="protein sequence ID" value="TPG56995.1"/>
    <property type="molecule type" value="Genomic_DNA"/>
</dbReference>
<proteinExistence type="predicted"/>
<keyword evidence="2" id="KW-1185">Reference proteome</keyword>
<dbReference type="OrthoDB" id="156143at2"/>
<dbReference type="AlphaFoldDB" id="A0A502G516"/>
<comment type="caution">
    <text evidence="1">The sequence shown here is derived from an EMBL/GenBank/DDBJ whole genome shotgun (WGS) entry which is preliminary data.</text>
</comment>
<protein>
    <submittedName>
        <fullName evidence="1">Qnr family pentapeptide repeat protein</fullName>
    </submittedName>
</protein>
<organism evidence="1 2">
    <name type="scientific">Ewingella americana</name>
    <dbReference type="NCBI Taxonomy" id="41202"/>
    <lineage>
        <taxon>Bacteria</taxon>
        <taxon>Pseudomonadati</taxon>
        <taxon>Pseudomonadota</taxon>
        <taxon>Gammaproteobacteria</taxon>
        <taxon>Enterobacterales</taxon>
        <taxon>Yersiniaceae</taxon>
        <taxon>Ewingella</taxon>
    </lineage>
</organism>
<dbReference type="Proteomes" id="UP000317663">
    <property type="component" value="Unassembled WGS sequence"/>
</dbReference>
<evidence type="ECO:0000313" key="2">
    <source>
        <dbReference type="Proteomes" id="UP000317663"/>
    </source>
</evidence>
<dbReference type="InterPro" id="IPR051082">
    <property type="entry name" value="Pentapeptide-BTB/POZ_domain"/>
</dbReference>
<dbReference type="InterPro" id="IPR001646">
    <property type="entry name" value="5peptide_repeat"/>
</dbReference>
<dbReference type="SUPFAM" id="SSF141571">
    <property type="entry name" value="Pentapeptide repeat-like"/>
    <property type="match status" value="1"/>
</dbReference>
<dbReference type="NCBIfam" id="NF033086">
    <property type="entry name" value="penta_rpt_Qnr"/>
    <property type="match status" value="1"/>
</dbReference>
<reference evidence="1 2" key="1">
    <citation type="journal article" date="2019" name="Environ. Microbiol.">
        <title>Species interactions and distinct microbial communities in high Arctic permafrost affected cryosols are associated with the CH4 and CO2 gas fluxes.</title>
        <authorList>
            <person name="Altshuler I."/>
            <person name="Hamel J."/>
            <person name="Turney S."/>
            <person name="Magnuson E."/>
            <person name="Levesque R."/>
            <person name="Greer C."/>
            <person name="Whyte L.G."/>
        </authorList>
    </citation>
    <scope>NUCLEOTIDE SEQUENCE [LARGE SCALE GENOMIC DNA]</scope>
    <source>
        <strain evidence="1 2">E4</strain>
    </source>
</reference>
<name>A0A502G516_9GAMM</name>
<dbReference type="PANTHER" id="PTHR14136">
    <property type="entry name" value="BTB_POZ DOMAIN-CONTAINING PROTEIN KCTD9"/>
    <property type="match status" value="1"/>
</dbReference>
<sequence>MIKNQTFTDQRFSQQKTLAGEIFHDCHFLRCRFDSTDLSETAFVNCIFYDDETQKGCSFQHAQLKDASFKNCDLTMADFKNIQALGLEMRECKATGADFAGANFMNMITARTWFCSAFLTKNNFSYANFSKVILEKCELWENRWTGANMQGSNLSGSDLSGGEFTEFNWNDVNVTHCDLTNSDLGELNLRKVDLDGVKIDDWQQSHLLEKLGVIVIHSK</sequence>
<dbReference type="RefSeq" id="WP_140474869.1">
    <property type="nucleotide sequence ID" value="NZ_RCZD01000015.1"/>
</dbReference>
<gene>
    <name evidence="1" type="primary">qnr</name>
    <name evidence="1" type="ORF">EAH77_21460</name>
</gene>
<dbReference type="Pfam" id="PF00805">
    <property type="entry name" value="Pentapeptide"/>
    <property type="match status" value="2"/>
</dbReference>
<accession>A0A502G516</accession>
<evidence type="ECO:0000313" key="1">
    <source>
        <dbReference type="EMBL" id="TPG56995.1"/>
    </source>
</evidence>
<dbReference type="Pfam" id="PF13599">
    <property type="entry name" value="Pentapeptide_4"/>
    <property type="match status" value="1"/>
</dbReference>